<feature type="transmembrane region" description="Helical" evidence="2">
    <location>
        <begin position="124"/>
        <end position="143"/>
    </location>
</feature>
<reference evidence="3 4" key="1">
    <citation type="submission" date="2019-03" db="EMBL/GenBank/DDBJ databases">
        <title>Ramlibacter rhizophilus CCTCC AB2015357, whole genome shotgun sequence.</title>
        <authorList>
            <person name="Zhang X."/>
            <person name="Feng G."/>
            <person name="Zhu H."/>
        </authorList>
    </citation>
    <scope>NUCLEOTIDE SEQUENCE [LARGE SCALE GENOMIC DNA]</scope>
    <source>
        <strain evidence="3 4">CCTCC AB2015357</strain>
    </source>
</reference>
<keyword evidence="2" id="KW-0812">Transmembrane</keyword>
<organism evidence="3 4">
    <name type="scientific">Ramlibacter rhizophilus</name>
    <dbReference type="NCBI Taxonomy" id="1781167"/>
    <lineage>
        <taxon>Bacteria</taxon>
        <taxon>Pseudomonadati</taxon>
        <taxon>Pseudomonadota</taxon>
        <taxon>Betaproteobacteria</taxon>
        <taxon>Burkholderiales</taxon>
        <taxon>Comamonadaceae</taxon>
        <taxon>Ramlibacter</taxon>
    </lineage>
</organism>
<evidence type="ECO:0000313" key="4">
    <source>
        <dbReference type="Proteomes" id="UP000297564"/>
    </source>
</evidence>
<feature type="compositionally biased region" description="Basic and acidic residues" evidence="1">
    <location>
        <begin position="32"/>
        <end position="51"/>
    </location>
</feature>
<proteinExistence type="predicted"/>
<dbReference type="AlphaFoldDB" id="A0A4Z0BSF1"/>
<evidence type="ECO:0000256" key="2">
    <source>
        <dbReference type="SAM" id="Phobius"/>
    </source>
</evidence>
<feature type="region of interest" description="Disordered" evidence="1">
    <location>
        <begin position="32"/>
        <end position="64"/>
    </location>
</feature>
<sequence length="228" mass="26058">MPPHSELEEVLKPHLARVLELETQARIKHHADWAREASKRARDAAAERGDPPDPVDPEISRARDADHVRTTLRDLYFAVPDSGLRREMLSAQRHLQDVRASHGRLEFQQVSMHLQNAKNAAKRFLWGPAILVAAIAFAAGAFFVDPVVAGMLALIPGLAVAWRSHTRVQNELRRAKAAYRRANRRRCIRELYPDTLSEQEVHAGLRDRTRDRESAYKNLMRFLEREGQ</sequence>
<gene>
    <name evidence="3" type="ORF">EZ242_08250</name>
</gene>
<protein>
    <submittedName>
        <fullName evidence="3">Uncharacterized protein</fullName>
    </submittedName>
</protein>
<accession>A0A4Z0BSF1</accession>
<feature type="transmembrane region" description="Helical" evidence="2">
    <location>
        <begin position="149"/>
        <end position="166"/>
    </location>
</feature>
<comment type="caution">
    <text evidence="3">The sequence shown here is derived from an EMBL/GenBank/DDBJ whole genome shotgun (WGS) entry which is preliminary data.</text>
</comment>
<name>A0A4Z0BSF1_9BURK</name>
<dbReference type="RefSeq" id="WP_135284658.1">
    <property type="nucleotide sequence ID" value="NZ_SMLL01000003.1"/>
</dbReference>
<keyword evidence="2" id="KW-0472">Membrane</keyword>
<keyword evidence="2" id="KW-1133">Transmembrane helix</keyword>
<keyword evidence="4" id="KW-1185">Reference proteome</keyword>
<dbReference type="EMBL" id="SMLL01000003">
    <property type="protein sequence ID" value="TFZ01360.1"/>
    <property type="molecule type" value="Genomic_DNA"/>
</dbReference>
<evidence type="ECO:0000256" key="1">
    <source>
        <dbReference type="SAM" id="MobiDB-lite"/>
    </source>
</evidence>
<dbReference type="OrthoDB" id="8920425at2"/>
<dbReference type="Proteomes" id="UP000297564">
    <property type="component" value="Unassembled WGS sequence"/>
</dbReference>
<evidence type="ECO:0000313" key="3">
    <source>
        <dbReference type="EMBL" id="TFZ01360.1"/>
    </source>
</evidence>